<feature type="compositionally biased region" description="Polar residues" evidence="2">
    <location>
        <begin position="900"/>
        <end position="913"/>
    </location>
</feature>
<feature type="compositionally biased region" description="Basic and acidic residues" evidence="2">
    <location>
        <begin position="467"/>
        <end position="484"/>
    </location>
</feature>
<feature type="compositionally biased region" description="Low complexity" evidence="2">
    <location>
        <begin position="691"/>
        <end position="704"/>
    </location>
</feature>
<feature type="compositionally biased region" description="Polar residues" evidence="2">
    <location>
        <begin position="768"/>
        <end position="794"/>
    </location>
</feature>
<keyword evidence="4" id="KW-1185">Reference proteome</keyword>
<feature type="compositionally biased region" description="Polar residues" evidence="2">
    <location>
        <begin position="435"/>
        <end position="455"/>
    </location>
</feature>
<feature type="compositionally biased region" description="Low complexity" evidence="2">
    <location>
        <begin position="366"/>
        <end position="380"/>
    </location>
</feature>
<feature type="region of interest" description="Disordered" evidence="2">
    <location>
        <begin position="767"/>
        <end position="954"/>
    </location>
</feature>
<dbReference type="AlphaFoldDB" id="A0A5C3MZN4"/>
<feature type="region of interest" description="Disordered" evidence="2">
    <location>
        <begin position="274"/>
        <end position="300"/>
    </location>
</feature>
<feature type="compositionally biased region" description="Polar residues" evidence="2">
    <location>
        <begin position="48"/>
        <end position="70"/>
    </location>
</feature>
<feature type="compositionally biased region" description="Pro residues" evidence="2">
    <location>
        <begin position="162"/>
        <end position="171"/>
    </location>
</feature>
<feature type="compositionally biased region" description="Polar residues" evidence="2">
    <location>
        <begin position="584"/>
        <end position="595"/>
    </location>
</feature>
<feature type="compositionally biased region" description="Basic residues" evidence="2">
    <location>
        <begin position="388"/>
        <end position="397"/>
    </location>
</feature>
<feature type="compositionally biased region" description="Polar residues" evidence="2">
    <location>
        <begin position="681"/>
        <end position="690"/>
    </location>
</feature>
<accession>A0A5C3MZN4</accession>
<feature type="coiled-coil region" evidence="1">
    <location>
        <begin position="731"/>
        <end position="765"/>
    </location>
</feature>
<protein>
    <submittedName>
        <fullName evidence="3">Uncharacterized protein</fullName>
    </submittedName>
</protein>
<dbReference type="OrthoDB" id="3216045at2759"/>
<proteinExistence type="predicted"/>
<name>A0A5C3MZN4_9AGAM</name>
<feature type="compositionally biased region" description="Low complexity" evidence="2">
    <location>
        <begin position="884"/>
        <end position="895"/>
    </location>
</feature>
<feature type="region of interest" description="Disordered" evidence="2">
    <location>
        <begin position="573"/>
        <end position="595"/>
    </location>
</feature>
<dbReference type="EMBL" id="ML213513">
    <property type="protein sequence ID" value="TFK50660.1"/>
    <property type="molecule type" value="Genomic_DNA"/>
</dbReference>
<evidence type="ECO:0000256" key="1">
    <source>
        <dbReference type="SAM" id="Coils"/>
    </source>
</evidence>
<reference evidence="3 4" key="1">
    <citation type="journal article" date="2019" name="Nat. Ecol. Evol.">
        <title>Megaphylogeny resolves global patterns of mushroom evolution.</title>
        <authorList>
            <person name="Varga T."/>
            <person name="Krizsan K."/>
            <person name="Foldi C."/>
            <person name="Dima B."/>
            <person name="Sanchez-Garcia M."/>
            <person name="Sanchez-Ramirez S."/>
            <person name="Szollosi G.J."/>
            <person name="Szarkandi J.G."/>
            <person name="Papp V."/>
            <person name="Albert L."/>
            <person name="Andreopoulos W."/>
            <person name="Angelini C."/>
            <person name="Antonin V."/>
            <person name="Barry K.W."/>
            <person name="Bougher N.L."/>
            <person name="Buchanan P."/>
            <person name="Buyck B."/>
            <person name="Bense V."/>
            <person name="Catcheside P."/>
            <person name="Chovatia M."/>
            <person name="Cooper J."/>
            <person name="Damon W."/>
            <person name="Desjardin D."/>
            <person name="Finy P."/>
            <person name="Geml J."/>
            <person name="Haridas S."/>
            <person name="Hughes K."/>
            <person name="Justo A."/>
            <person name="Karasinski D."/>
            <person name="Kautmanova I."/>
            <person name="Kiss B."/>
            <person name="Kocsube S."/>
            <person name="Kotiranta H."/>
            <person name="LaButti K.M."/>
            <person name="Lechner B.E."/>
            <person name="Liimatainen K."/>
            <person name="Lipzen A."/>
            <person name="Lukacs Z."/>
            <person name="Mihaltcheva S."/>
            <person name="Morgado L.N."/>
            <person name="Niskanen T."/>
            <person name="Noordeloos M.E."/>
            <person name="Ohm R.A."/>
            <person name="Ortiz-Santana B."/>
            <person name="Ovrebo C."/>
            <person name="Racz N."/>
            <person name="Riley R."/>
            <person name="Savchenko A."/>
            <person name="Shiryaev A."/>
            <person name="Soop K."/>
            <person name="Spirin V."/>
            <person name="Szebenyi C."/>
            <person name="Tomsovsky M."/>
            <person name="Tulloss R.E."/>
            <person name="Uehling J."/>
            <person name="Grigoriev I.V."/>
            <person name="Vagvolgyi C."/>
            <person name="Papp T."/>
            <person name="Martin F.M."/>
            <person name="Miettinen O."/>
            <person name="Hibbett D.S."/>
            <person name="Nagy L.G."/>
        </authorList>
    </citation>
    <scope>NUCLEOTIDE SEQUENCE [LARGE SCALE GENOMIC DNA]</scope>
    <source>
        <strain evidence="3 4">OMC1185</strain>
    </source>
</reference>
<feature type="region of interest" description="Disordered" evidence="2">
    <location>
        <begin position="200"/>
        <end position="254"/>
    </location>
</feature>
<evidence type="ECO:0000256" key="2">
    <source>
        <dbReference type="SAM" id="MobiDB-lite"/>
    </source>
</evidence>
<feature type="compositionally biased region" description="Low complexity" evidence="2">
    <location>
        <begin position="398"/>
        <end position="414"/>
    </location>
</feature>
<dbReference type="STRING" id="5364.A0A5C3MZN4"/>
<feature type="compositionally biased region" description="Polar residues" evidence="2">
    <location>
        <begin position="99"/>
        <end position="131"/>
    </location>
</feature>
<feature type="region of interest" description="Disordered" evidence="2">
    <location>
        <begin position="1"/>
        <end position="70"/>
    </location>
</feature>
<dbReference type="Proteomes" id="UP000305948">
    <property type="component" value="Unassembled WGS sequence"/>
</dbReference>
<feature type="compositionally biased region" description="Low complexity" evidence="2">
    <location>
        <begin position="491"/>
        <end position="501"/>
    </location>
</feature>
<feature type="compositionally biased region" description="Low complexity" evidence="2">
    <location>
        <begin position="341"/>
        <end position="359"/>
    </location>
</feature>
<evidence type="ECO:0000313" key="4">
    <source>
        <dbReference type="Proteomes" id="UP000305948"/>
    </source>
</evidence>
<feature type="region of interest" description="Disordered" evidence="2">
    <location>
        <begin position="84"/>
        <end position="185"/>
    </location>
</feature>
<keyword evidence="1" id="KW-0175">Coiled coil</keyword>
<feature type="region of interest" description="Disordered" evidence="2">
    <location>
        <begin position="331"/>
        <end position="561"/>
    </location>
</feature>
<sequence length="954" mass="102674">MSDIAKGPNRSPQAPSFIPVVSPRPIPARSALPSSLSVPQLALGTPGRQKTPTNGSPASNSSVSPNTSGISSFRTLRNFLPFGNKVPFPSIQSKSSSSTGQFATPRRASTSENGRRSLSSHARLGQEQSETPIIYIESRRSEQVPRSQFTRSMPGPDVDKSLPPPPLPPIMPTRRDAGPPVIESSIIPLGTDLSTILEADTSGISRHIPPFDESQDEALSLPKISSPANSSTLRDPRSRPKSAGQENERLDLSLSDLQDEVMDAMKQDGAGEYWTDGVILDDPNDSTTFSRKPSPATEHLARGNKLSLDLEGLDPDLAALLSPNKYKQTHAEPALLPISNTTPPLSLSRTPSPESRTSTANRLYASTSSSPRKRSPTSTTQPLEGHIPRRPSYHSRHTGSSSSSTSSLARPPRSNTAHLSPLSVEDALGPDSPSYGHSDSTVTQGFGTRPSSSDGGSRRKHPPSPLREVHPLLEREANGDEWGHRKPPTPSRRNTPSRPSTAMGSASASRRHFPTVSASGWDPDAMVPPSRPPSVGASGSRRPHQARPSMDTIGRGSVERDRLTHIRTRRRSTSLGGNYMPPKSRTSPGMTRSTTEWLGPRTAKAFAAAGLLAHSREDSAQDNATSRYGSVRSSLSDRDSRSQFAPSRMALSELSGSTSSWGGRSGSATMSDTQLRPLDSPTFSTTSRAFSPSTAPTSLSAASSVHQQHQTEVDTLKEKHAMETEALLSALADSQRTAKVLREENTQLRDRVSELELQMNDLLERLPRQQSGGPPSAASVQHYQSPRNAFSRTGSPDLPVSRTQSRMAGIRYRDKSPRDATFPVQEERIAPPEKHRRRLSSNSSVFQLPPSNMTMLMNEEGEAADGSQVTSLRSTTSSPPPALPLTQTSTPQPTARTVPANVSPTSTTFSTMPGSPGSLNLRPEDELHLGDLASLDLGRGFDEEDDDGYSTTDH</sequence>
<organism evidence="3 4">
    <name type="scientific">Heliocybe sulcata</name>
    <dbReference type="NCBI Taxonomy" id="5364"/>
    <lineage>
        <taxon>Eukaryota</taxon>
        <taxon>Fungi</taxon>
        <taxon>Dikarya</taxon>
        <taxon>Basidiomycota</taxon>
        <taxon>Agaricomycotina</taxon>
        <taxon>Agaricomycetes</taxon>
        <taxon>Gloeophyllales</taxon>
        <taxon>Gloeophyllaceae</taxon>
        <taxon>Heliocybe</taxon>
    </lineage>
</organism>
<feature type="compositionally biased region" description="Polar residues" evidence="2">
    <location>
        <begin position="840"/>
        <end position="855"/>
    </location>
</feature>
<gene>
    <name evidence="3" type="ORF">OE88DRAFT_1661213</name>
</gene>
<evidence type="ECO:0000313" key="3">
    <source>
        <dbReference type="EMBL" id="TFK50660.1"/>
    </source>
</evidence>
<feature type="region of interest" description="Disordered" evidence="2">
    <location>
        <begin position="617"/>
        <end position="710"/>
    </location>
</feature>